<dbReference type="EMBL" id="AM076798">
    <property type="protein sequence ID" value="CAJ28381.1"/>
    <property type="molecule type" value="mRNA"/>
</dbReference>
<dbReference type="PANTHER" id="PTHR23345:SF15">
    <property type="entry name" value="VITELLOGENIN 1-RELATED"/>
    <property type="match status" value="1"/>
</dbReference>
<evidence type="ECO:0000313" key="3">
    <source>
        <dbReference type="EMBL" id="CAJ28381.1"/>
    </source>
</evidence>
<name>Q3ZUB4_GOBNI</name>
<reference evidence="3" key="2">
    <citation type="journal article" name="Environ. Res.">
        <title>Analysis of vitellogenin gene induction as a valuable biomarker of estrogenic exposure in various Mediterranean fish species.</title>
        <authorList>
            <person name="Barucca M."/>
            <person name="Canapa A."/>
            <person name="Olmo E."/>
            <person name="Regoli F."/>
        </authorList>
    </citation>
    <scope>NUCLEOTIDE SEQUENCE</scope>
</reference>
<dbReference type="AlphaFoldDB" id="Q3ZUB4"/>
<reference evidence="3" key="1">
    <citation type="journal article" date="2006" name="Environ. Res.">
        <title>Analysis of vitellogenin gene induction as a valuable biomarker of estrogenic exposure in various Mediterranean fish species.</title>
        <authorList>
            <person name="Barucca M."/>
            <person name="Canapa A."/>
            <person name="Olmo E."/>
            <person name="Regoli F."/>
        </authorList>
    </citation>
    <scope>NUCLEOTIDE SEQUENCE</scope>
</reference>
<proteinExistence type="evidence at transcript level"/>
<keyword evidence="1" id="KW-0758">Storage protein</keyword>
<protein>
    <submittedName>
        <fullName evidence="3">Vitellogenin</fullName>
    </submittedName>
</protein>
<dbReference type="GO" id="GO:0032355">
    <property type="term" value="P:response to estradiol"/>
    <property type="evidence" value="ECO:0007669"/>
    <property type="project" value="TreeGrafter"/>
</dbReference>
<gene>
    <name evidence="3" type="primary">vtg</name>
</gene>
<dbReference type="GO" id="GO:0005319">
    <property type="term" value="F:lipid transporter activity"/>
    <property type="evidence" value="ECO:0007669"/>
    <property type="project" value="TreeGrafter"/>
</dbReference>
<dbReference type="PANTHER" id="PTHR23345">
    <property type="entry name" value="VITELLOGENIN-RELATED"/>
    <property type="match status" value="1"/>
</dbReference>
<feature type="domain" description="VWFD" evidence="2">
    <location>
        <begin position="1"/>
        <end position="128"/>
    </location>
</feature>
<dbReference type="InterPro" id="IPR001846">
    <property type="entry name" value="VWF_type-D"/>
</dbReference>
<dbReference type="PROSITE" id="PS51233">
    <property type="entry name" value="VWFD"/>
    <property type="match status" value="1"/>
</dbReference>
<sequence>SDKPEFLVLLKKESEQSYAVSVKIGTDDIDMFIKEGRKAVKVNEQEVAMANLPYVKDSIKIELKDDKLVLYAPRSGISEIFFNNQEVTVHVAGTMRNKVCGLCGQGNGDDQSDYRTPKGRVIDSPVSF</sequence>
<feature type="non-terminal residue" evidence="3">
    <location>
        <position position="1"/>
    </location>
</feature>
<evidence type="ECO:0000259" key="2">
    <source>
        <dbReference type="PROSITE" id="PS51233"/>
    </source>
</evidence>
<dbReference type="InterPro" id="IPR050733">
    <property type="entry name" value="Vitellogenin/Apolipophorin"/>
</dbReference>
<organism evidence="3">
    <name type="scientific">Gobius niger</name>
    <name type="common">Black goby</name>
    <dbReference type="NCBI Taxonomy" id="85417"/>
    <lineage>
        <taxon>Eukaryota</taxon>
        <taxon>Metazoa</taxon>
        <taxon>Chordata</taxon>
        <taxon>Craniata</taxon>
        <taxon>Vertebrata</taxon>
        <taxon>Euteleostomi</taxon>
        <taxon>Actinopterygii</taxon>
        <taxon>Neopterygii</taxon>
        <taxon>Teleostei</taxon>
        <taxon>Neoteleostei</taxon>
        <taxon>Acanthomorphata</taxon>
        <taxon>Gobiaria</taxon>
        <taxon>Gobiiformes</taxon>
        <taxon>Gobioidei</taxon>
        <taxon>Gobiidae</taxon>
        <taxon>Gobiinae</taxon>
        <taxon>Gobius</taxon>
    </lineage>
</organism>
<feature type="non-terminal residue" evidence="3">
    <location>
        <position position="128"/>
    </location>
</feature>
<evidence type="ECO:0000256" key="1">
    <source>
        <dbReference type="ARBA" id="ARBA00022761"/>
    </source>
</evidence>
<dbReference type="GO" id="GO:0045735">
    <property type="term" value="F:nutrient reservoir activity"/>
    <property type="evidence" value="ECO:0007669"/>
    <property type="project" value="UniProtKB-KW"/>
</dbReference>
<dbReference type="GO" id="GO:0071391">
    <property type="term" value="P:cellular response to estrogen stimulus"/>
    <property type="evidence" value="ECO:0007669"/>
    <property type="project" value="TreeGrafter"/>
</dbReference>
<accession>Q3ZUB4</accession>
<dbReference type="Pfam" id="PF00094">
    <property type="entry name" value="VWD"/>
    <property type="match status" value="1"/>
</dbReference>